<dbReference type="RefSeq" id="WP_201363211.1">
    <property type="nucleotide sequence ID" value="NZ_BNJJ01000009.1"/>
</dbReference>
<dbReference type="Pfam" id="PF09250">
    <property type="entry name" value="Prim-Pol"/>
    <property type="match status" value="1"/>
</dbReference>
<dbReference type="CDD" id="cd04859">
    <property type="entry name" value="Prim_Pol"/>
    <property type="match status" value="1"/>
</dbReference>
<proteinExistence type="predicted"/>
<sequence>MRQTMRVTPFQHTICPPVCRLQDAAWNYAHGGWRVLPLYGLVADGSCACGQLQCSQPGQHPRLVDGVQRATTDSVTLQRWWTQDEQANIGIATGDGLVVIDVDPLRGGFLEHFRQLYAIPETAMTRTEQGNWQLYFTYNRTLTLRTTKNKLGPGIDTYGEGGYVVAPPSLLTQGRVSWINTATPARLPAVILPFLLGSHLYSPAWSTREQHPSPAARELARLLLSRSAIPDCEVN</sequence>
<comment type="caution">
    <text evidence="2">The sequence shown here is derived from an EMBL/GenBank/DDBJ whole genome shotgun (WGS) entry which is preliminary data.</text>
</comment>
<feature type="domain" description="DNA primase/polymerase bifunctional N-terminal" evidence="1">
    <location>
        <begin position="25"/>
        <end position="191"/>
    </location>
</feature>
<dbReference type="SMART" id="SM00943">
    <property type="entry name" value="Prim-Pol"/>
    <property type="match status" value="1"/>
</dbReference>
<dbReference type="SUPFAM" id="SSF56747">
    <property type="entry name" value="Prim-pol domain"/>
    <property type="match status" value="1"/>
</dbReference>
<organism evidence="2 3">
    <name type="scientific">Dictyobacter formicarum</name>
    <dbReference type="NCBI Taxonomy" id="2778368"/>
    <lineage>
        <taxon>Bacteria</taxon>
        <taxon>Bacillati</taxon>
        <taxon>Chloroflexota</taxon>
        <taxon>Ktedonobacteria</taxon>
        <taxon>Ktedonobacterales</taxon>
        <taxon>Dictyobacteraceae</taxon>
        <taxon>Dictyobacter</taxon>
    </lineage>
</organism>
<name>A0ABQ3VIR4_9CHLR</name>
<evidence type="ECO:0000259" key="1">
    <source>
        <dbReference type="SMART" id="SM00943"/>
    </source>
</evidence>
<evidence type="ECO:0000313" key="2">
    <source>
        <dbReference type="EMBL" id="GHO85566.1"/>
    </source>
</evidence>
<gene>
    <name evidence="2" type="ORF">KSZ_35720</name>
</gene>
<protein>
    <recommendedName>
        <fullName evidence="1">DNA primase/polymerase bifunctional N-terminal domain-containing protein</fullName>
    </recommendedName>
</protein>
<dbReference type="Proteomes" id="UP000635565">
    <property type="component" value="Unassembled WGS sequence"/>
</dbReference>
<dbReference type="InterPro" id="IPR015330">
    <property type="entry name" value="DNA_primase/pol_bifunc_N"/>
</dbReference>
<accession>A0ABQ3VIR4</accession>
<keyword evidence="3" id="KW-1185">Reference proteome</keyword>
<reference evidence="2 3" key="1">
    <citation type="journal article" date="2021" name="Int. J. Syst. Evol. Microbiol.">
        <title>Reticulibacter mediterranei gen. nov., sp. nov., within the new family Reticulibacteraceae fam. nov., and Ktedonospora formicarum gen. nov., sp. nov., Ktedonobacter robiniae sp. nov., Dictyobacter formicarum sp. nov. and Dictyobacter arantiisoli sp. nov., belonging to the class Ktedonobacteria.</title>
        <authorList>
            <person name="Yabe S."/>
            <person name="Zheng Y."/>
            <person name="Wang C.M."/>
            <person name="Sakai Y."/>
            <person name="Abe K."/>
            <person name="Yokota A."/>
            <person name="Donadio S."/>
            <person name="Cavaletti L."/>
            <person name="Monciardini P."/>
        </authorList>
    </citation>
    <scope>NUCLEOTIDE SEQUENCE [LARGE SCALE GENOMIC DNA]</scope>
    <source>
        <strain evidence="2 3">SOSP1-9</strain>
    </source>
</reference>
<dbReference type="EMBL" id="BNJJ01000009">
    <property type="protein sequence ID" value="GHO85566.1"/>
    <property type="molecule type" value="Genomic_DNA"/>
</dbReference>
<evidence type="ECO:0000313" key="3">
    <source>
        <dbReference type="Proteomes" id="UP000635565"/>
    </source>
</evidence>